<dbReference type="InterPro" id="IPR051639">
    <property type="entry name" value="BCD1"/>
</dbReference>
<dbReference type="GO" id="GO:0005634">
    <property type="term" value="C:nucleus"/>
    <property type="evidence" value="ECO:0007669"/>
    <property type="project" value="TreeGrafter"/>
</dbReference>
<dbReference type="GO" id="GO:0048254">
    <property type="term" value="P:snoRNA localization"/>
    <property type="evidence" value="ECO:0007669"/>
    <property type="project" value="TreeGrafter"/>
</dbReference>
<protein>
    <submittedName>
        <fullName evidence="10">HIT-type domain-containing protein</fullName>
    </submittedName>
</protein>
<evidence type="ECO:0000313" key="10">
    <source>
        <dbReference type="WBParaSite" id="jg15861"/>
    </source>
</evidence>
<dbReference type="Pfam" id="PF25790">
    <property type="entry name" value="BCD1"/>
    <property type="match status" value="1"/>
</dbReference>
<dbReference type="AlphaFoldDB" id="A0A915D5S3"/>
<organism evidence="9 10">
    <name type="scientific">Ditylenchus dipsaci</name>
    <dbReference type="NCBI Taxonomy" id="166011"/>
    <lineage>
        <taxon>Eukaryota</taxon>
        <taxon>Metazoa</taxon>
        <taxon>Ecdysozoa</taxon>
        <taxon>Nematoda</taxon>
        <taxon>Chromadorea</taxon>
        <taxon>Rhabditida</taxon>
        <taxon>Tylenchina</taxon>
        <taxon>Tylenchomorpha</taxon>
        <taxon>Sphaerularioidea</taxon>
        <taxon>Anguinidae</taxon>
        <taxon>Anguininae</taxon>
        <taxon>Ditylenchus</taxon>
    </lineage>
</organism>
<accession>A0A915D5S3</accession>
<dbReference type="InterPro" id="IPR007529">
    <property type="entry name" value="Znf_HIT"/>
</dbReference>
<dbReference type="GO" id="GO:0070761">
    <property type="term" value="C:pre-snoRNP complex"/>
    <property type="evidence" value="ECO:0007669"/>
    <property type="project" value="TreeGrafter"/>
</dbReference>
<comment type="similarity">
    <text evidence="5">Belongs to the BCD1 family.</text>
</comment>
<dbReference type="Gene3D" id="3.30.60.190">
    <property type="match status" value="1"/>
</dbReference>
<evidence type="ECO:0000256" key="3">
    <source>
        <dbReference type="ARBA" id="ARBA00022833"/>
    </source>
</evidence>
<dbReference type="Pfam" id="PF04438">
    <property type="entry name" value="zf-HIT"/>
    <property type="match status" value="1"/>
</dbReference>
<feature type="compositionally biased region" description="Polar residues" evidence="7">
    <location>
        <begin position="451"/>
        <end position="464"/>
    </location>
</feature>
<evidence type="ECO:0000256" key="4">
    <source>
        <dbReference type="ARBA" id="ARBA00049598"/>
    </source>
</evidence>
<dbReference type="GO" id="GO:0000463">
    <property type="term" value="P:maturation of LSU-rRNA from tricistronic rRNA transcript (SSU-rRNA, 5.8S rRNA, LSU-rRNA)"/>
    <property type="evidence" value="ECO:0007669"/>
    <property type="project" value="TreeGrafter"/>
</dbReference>
<proteinExistence type="inferred from homology"/>
<evidence type="ECO:0000256" key="7">
    <source>
        <dbReference type="SAM" id="MobiDB-lite"/>
    </source>
</evidence>
<feature type="compositionally biased region" description="Polar residues" evidence="7">
    <location>
        <begin position="476"/>
        <end position="502"/>
    </location>
</feature>
<reference evidence="10" key="1">
    <citation type="submission" date="2022-11" db="UniProtKB">
        <authorList>
            <consortium name="WormBaseParasite"/>
        </authorList>
    </citation>
    <scope>IDENTIFICATION</scope>
</reference>
<evidence type="ECO:0000256" key="6">
    <source>
        <dbReference type="PROSITE-ProRule" id="PRU00453"/>
    </source>
</evidence>
<feature type="compositionally biased region" description="Low complexity" evidence="7">
    <location>
        <begin position="439"/>
        <end position="450"/>
    </location>
</feature>
<keyword evidence="3" id="KW-0862">Zinc</keyword>
<dbReference type="CDD" id="cd23023">
    <property type="entry name" value="zf-HIT_BCD1"/>
    <property type="match status" value="1"/>
</dbReference>
<dbReference type="GO" id="GO:0000492">
    <property type="term" value="P:box C/D snoRNP assembly"/>
    <property type="evidence" value="ECO:0007669"/>
    <property type="project" value="TreeGrafter"/>
</dbReference>
<evidence type="ECO:0000256" key="5">
    <source>
        <dbReference type="ARBA" id="ARBA00049654"/>
    </source>
</evidence>
<dbReference type="PANTHER" id="PTHR13483:SF11">
    <property type="entry name" value="ZINC FINGER HIT DOMAIN-CONTAINING PROTEIN 3"/>
    <property type="match status" value="1"/>
</dbReference>
<keyword evidence="1" id="KW-0479">Metal-binding</keyword>
<feature type="domain" description="HIT-type" evidence="8">
    <location>
        <begin position="47"/>
        <end position="81"/>
    </location>
</feature>
<feature type="region of interest" description="Disordered" evidence="7">
    <location>
        <begin position="412"/>
        <end position="578"/>
    </location>
</feature>
<dbReference type="SUPFAM" id="SSF144232">
    <property type="entry name" value="HIT/MYND zinc finger-like"/>
    <property type="match status" value="1"/>
</dbReference>
<dbReference type="PROSITE" id="PS51083">
    <property type="entry name" value="ZF_HIT"/>
    <property type="match status" value="1"/>
</dbReference>
<feature type="region of interest" description="Disordered" evidence="7">
    <location>
        <begin position="242"/>
        <end position="269"/>
    </location>
</feature>
<comment type="function">
    <text evidence="4">Required for box C/D snoRNAs accumulation involved in snoRNA processing, snoRNA transport to the nucleolus and ribosome biogenesis.</text>
</comment>
<dbReference type="PANTHER" id="PTHR13483">
    <property type="entry name" value="BOX C_D SNORNA PROTEIN 1-RELATED"/>
    <property type="match status" value="1"/>
</dbReference>
<dbReference type="InterPro" id="IPR057721">
    <property type="entry name" value="BCD1_alpha/beta"/>
</dbReference>
<evidence type="ECO:0000256" key="1">
    <source>
        <dbReference type="ARBA" id="ARBA00022723"/>
    </source>
</evidence>
<keyword evidence="9" id="KW-1185">Reference proteome</keyword>
<keyword evidence="2 6" id="KW-0863">Zinc-finger</keyword>
<feature type="compositionally biased region" description="Polar residues" evidence="7">
    <location>
        <begin position="412"/>
        <end position="423"/>
    </location>
</feature>
<name>A0A915D5S3_9BILA</name>
<evidence type="ECO:0000256" key="2">
    <source>
        <dbReference type="ARBA" id="ARBA00022771"/>
    </source>
</evidence>
<dbReference type="WBParaSite" id="jg15861">
    <property type="protein sequence ID" value="jg15861"/>
    <property type="gene ID" value="jg15861"/>
</dbReference>
<dbReference type="Proteomes" id="UP000887574">
    <property type="component" value="Unplaced"/>
</dbReference>
<evidence type="ECO:0000259" key="8">
    <source>
        <dbReference type="PROSITE" id="PS51083"/>
    </source>
</evidence>
<evidence type="ECO:0000313" key="9">
    <source>
        <dbReference type="Proteomes" id="UP000887574"/>
    </source>
</evidence>
<sequence length="637" mass="70446">MSTDIMQSENQAVVNQNASEVSYNLEKQTDVSDELSFKKPRLDGSHCQECHQKISKYNCPKCATRTCSLECCREHKESKNCDGVRPKWTPVPYHSSASYSGKHVVQDKHFIQTIKHALNNLSHLSLPQSIVNCLSGGKSGDQLSDGEERAESPDDLDQLLSAAVDADENLSEKSDGTKQRAPANNLAPMERILLTNATARRIWLTVKDKEDSDGSRYDIHADTIFWTITLKFIRNLGSGGKSIQEEPAGSVLENPATGNGENSDDGEILADDGEISADESDEPILSIAEDHNSEDAISDQEKSLGTEQVKAKAGKSVEESAYTVKNVPETLTVSTLLRQFLKPKENGPLISKADLQMEKMQPFSEAGADGLMLYMKVPCSGKDRYYIVDPSKSMLENLHSEAQELRENLQIESRAQNRPRNFVSNQQRGSNNRGGGQRGWNRNGRGSQSGPRNYQNYNRQPTAQSKDHLNAGQAEIVQQQSPLSEAASSGTLSTPTAQSQSFRRGYSSGGSNQPYFQRRNNFNCGRGGGGQWQQNSGNRGGGNCSGRGFPRRDNNGGRKRFYNDLDNTEESGSGQQRHWEPIKHPLTDLLQSKALVNRISSYRVHFSSQKKQIVVETKILCKFSARSTAHLSHSFVL</sequence>
<dbReference type="GO" id="GO:0008270">
    <property type="term" value="F:zinc ion binding"/>
    <property type="evidence" value="ECO:0007669"/>
    <property type="project" value="UniProtKB-UniRule"/>
</dbReference>